<dbReference type="PANTHER" id="PTHR30287:SF1">
    <property type="entry name" value="INNER MEMBRANE PROTEIN"/>
    <property type="match status" value="1"/>
</dbReference>
<comment type="caution">
    <text evidence="9">The sequence shown here is derived from an EMBL/GenBank/DDBJ whole genome shotgun (WGS) entry which is preliminary data.</text>
</comment>
<dbReference type="Pfam" id="PF02687">
    <property type="entry name" value="FtsX"/>
    <property type="match status" value="1"/>
</dbReference>
<accession>A0A9X6Q9R7</accession>
<keyword evidence="3 6" id="KW-0812">Transmembrane</keyword>
<evidence type="ECO:0000259" key="8">
    <source>
        <dbReference type="Pfam" id="PF12704"/>
    </source>
</evidence>
<feature type="transmembrane region" description="Helical" evidence="6">
    <location>
        <begin position="245"/>
        <end position="266"/>
    </location>
</feature>
<evidence type="ECO:0000313" key="9">
    <source>
        <dbReference type="EMBL" id="OUA25120.1"/>
    </source>
</evidence>
<evidence type="ECO:0000256" key="3">
    <source>
        <dbReference type="ARBA" id="ARBA00022692"/>
    </source>
</evidence>
<evidence type="ECO:0000256" key="4">
    <source>
        <dbReference type="ARBA" id="ARBA00022989"/>
    </source>
</evidence>
<dbReference type="GO" id="GO:0005886">
    <property type="term" value="C:plasma membrane"/>
    <property type="evidence" value="ECO:0007669"/>
    <property type="project" value="UniProtKB-SubCell"/>
</dbReference>
<feature type="domain" description="MacB-like periplasmic core" evidence="8">
    <location>
        <begin position="18"/>
        <end position="215"/>
    </location>
</feature>
<evidence type="ECO:0008006" key="11">
    <source>
        <dbReference type="Google" id="ProtNLM"/>
    </source>
</evidence>
<dbReference type="InterPro" id="IPR038766">
    <property type="entry name" value="Membrane_comp_ABC_pdt"/>
</dbReference>
<dbReference type="InterPro" id="IPR003838">
    <property type="entry name" value="ABC3_permease_C"/>
</dbReference>
<keyword evidence="2" id="KW-1003">Cell membrane</keyword>
<evidence type="ECO:0000256" key="6">
    <source>
        <dbReference type="SAM" id="Phobius"/>
    </source>
</evidence>
<organism evidence="9 10">
    <name type="scientific">Bacillus thuringiensis</name>
    <dbReference type="NCBI Taxonomy" id="1428"/>
    <lineage>
        <taxon>Bacteria</taxon>
        <taxon>Bacillati</taxon>
        <taxon>Bacillota</taxon>
        <taxon>Bacilli</taxon>
        <taxon>Bacillales</taxon>
        <taxon>Bacillaceae</taxon>
        <taxon>Bacillus</taxon>
        <taxon>Bacillus cereus group</taxon>
    </lineage>
</organism>
<dbReference type="AlphaFoldDB" id="A0A9X6Q9R7"/>
<keyword evidence="4 6" id="KW-1133">Transmembrane helix</keyword>
<dbReference type="Pfam" id="PF12704">
    <property type="entry name" value="MacB_PCD"/>
    <property type="match status" value="1"/>
</dbReference>
<dbReference type="RefSeq" id="WP_023901371.1">
    <property type="nucleotide sequence ID" value="NZ_CP059978.1"/>
</dbReference>
<dbReference type="InterPro" id="IPR025857">
    <property type="entry name" value="MacB_PCD"/>
</dbReference>
<gene>
    <name evidence="9" type="ORF">BK775_15935</name>
</gene>
<evidence type="ECO:0000256" key="2">
    <source>
        <dbReference type="ARBA" id="ARBA00022475"/>
    </source>
</evidence>
<evidence type="ECO:0000256" key="1">
    <source>
        <dbReference type="ARBA" id="ARBA00004651"/>
    </source>
</evidence>
<feature type="transmembrane region" description="Helical" evidence="6">
    <location>
        <begin position="290"/>
        <end position="323"/>
    </location>
</feature>
<dbReference type="PANTHER" id="PTHR30287">
    <property type="entry name" value="MEMBRANE COMPONENT OF PREDICTED ABC SUPERFAMILY METABOLITE UPTAKE TRANSPORTER"/>
    <property type="match status" value="1"/>
</dbReference>
<name>A0A9X6Q9R7_BACTU</name>
<proteinExistence type="predicted"/>
<feature type="domain" description="ABC3 transporter permease C-terminal" evidence="7">
    <location>
        <begin position="249"/>
        <end position="366"/>
    </location>
</feature>
<dbReference type="Proteomes" id="UP000195077">
    <property type="component" value="Unassembled WGS sequence"/>
</dbReference>
<evidence type="ECO:0000313" key="10">
    <source>
        <dbReference type="Proteomes" id="UP000195077"/>
    </source>
</evidence>
<comment type="subcellular location">
    <subcellularLocation>
        <location evidence="1">Cell membrane</location>
        <topology evidence="1">Multi-pass membrane protein</topology>
    </subcellularLocation>
</comment>
<feature type="transmembrane region" description="Helical" evidence="6">
    <location>
        <begin position="343"/>
        <end position="362"/>
    </location>
</feature>
<evidence type="ECO:0000259" key="7">
    <source>
        <dbReference type="Pfam" id="PF02687"/>
    </source>
</evidence>
<protein>
    <recommendedName>
        <fullName evidence="11">ABC transporter permease</fullName>
    </recommendedName>
</protein>
<reference evidence="9 10" key="1">
    <citation type="submission" date="2016-10" db="EMBL/GenBank/DDBJ databases">
        <title>Comparative genomics of Bacillus thuringiensis reveals a path to pathogens against multiple invertebrate hosts.</title>
        <authorList>
            <person name="Zheng J."/>
            <person name="Gao Q."/>
            <person name="Liu H."/>
            <person name="Peng D."/>
            <person name="Ruan L."/>
            <person name="Sun M."/>
        </authorList>
    </citation>
    <scope>NUCLEOTIDE SEQUENCE [LARGE SCALE GENOMIC DNA]</scope>
    <source>
        <strain evidence="9">I13</strain>
    </source>
</reference>
<keyword evidence="5 6" id="KW-0472">Membrane</keyword>
<dbReference type="EMBL" id="NFEN01000076">
    <property type="protein sequence ID" value="OUA25120.1"/>
    <property type="molecule type" value="Genomic_DNA"/>
</dbReference>
<sequence>MKMFSVAWKNIKKSKRRSLFTCLAVILGISTLISMTVLYQKLEQSVKEEIKEQYGSAEIRVGYRESKLLNKKQVIDIKDTAKPVNSSRILINPHKFNKSYDGQWNGIYYIASDNNILAKELYRYQKDVNNNEVIISEKLADRLKVKEGNTVNLPFPSGKVLEVKVKEIIKNSSENAPGLAILNLTYIQEEFEINENINLLLLDVEEYVNQNYLKKELMNKYNQELDIDILEEYDSAKNNLKSLNVLGMVLGGLTILISSLFILSNFQMSIQQRQRELATLRAIGAKKKHVFMFIFTEAILLNTIGTIIGVILGVFCAMCLLNIVGELLGITRMVGNIDWLTVIGISFISWLFIMIISMIPAWKTTKCAHKGLVNSDLVNQRVK</sequence>
<evidence type="ECO:0000256" key="5">
    <source>
        <dbReference type="ARBA" id="ARBA00023136"/>
    </source>
</evidence>